<dbReference type="GO" id="GO:0005980">
    <property type="term" value="P:glycogen catabolic process"/>
    <property type="evidence" value="ECO:0007669"/>
    <property type="project" value="InterPro"/>
</dbReference>
<proteinExistence type="inferred from homology"/>
<dbReference type="Gene3D" id="2.60.40.1180">
    <property type="entry name" value="Golgi alpha-mannosidase II"/>
    <property type="match status" value="1"/>
</dbReference>
<accession>A0A7R7DNJ3</accession>
<evidence type="ECO:0000313" key="7">
    <source>
        <dbReference type="Proteomes" id="UP000611640"/>
    </source>
</evidence>
<dbReference type="InterPro" id="IPR014756">
    <property type="entry name" value="Ig_E-set"/>
</dbReference>
<evidence type="ECO:0000256" key="2">
    <source>
        <dbReference type="ARBA" id="ARBA00022801"/>
    </source>
</evidence>
<dbReference type="NCBIfam" id="TIGR02100">
    <property type="entry name" value="glgX_debranch"/>
    <property type="match status" value="1"/>
</dbReference>
<dbReference type="CDD" id="cd11326">
    <property type="entry name" value="AmyAc_Glg_debranch"/>
    <property type="match status" value="1"/>
</dbReference>
<dbReference type="SUPFAM" id="SSF51445">
    <property type="entry name" value="(Trans)glycosidases"/>
    <property type="match status" value="1"/>
</dbReference>
<dbReference type="SUPFAM" id="SSF51011">
    <property type="entry name" value="Glycosyl hydrolase domain"/>
    <property type="match status" value="1"/>
</dbReference>
<gene>
    <name evidence="6" type="ORF">Athai_21400</name>
</gene>
<comment type="similarity">
    <text evidence="1">Belongs to the glycosyl hydrolase 13 family.</text>
</comment>
<dbReference type="InterPro" id="IPR013780">
    <property type="entry name" value="Glyco_hydro_b"/>
</dbReference>
<reference evidence="6 7" key="1">
    <citation type="submission" date="2020-08" db="EMBL/GenBank/DDBJ databases">
        <title>Whole genome shotgun sequence of Actinocatenispora thailandica NBRC 105041.</title>
        <authorList>
            <person name="Komaki H."/>
            <person name="Tamura T."/>
        </authorList>
    </citation>
    <scope>NUCLEOTIDE SEQUENCE [LARGE SCALE GENOMIC DNA]</scope>
    <source>
        <strain evidence="6 7">NBRC 105041</strain>
    </source>
</reference>
<dbReference type="PANTHER" id="PTHR43002">
    <property type="entry name" value="GLYCOGEN DEBRANCHING ENZYME"/>
    <property type="match status" value="1"/>
</dbReference>
<dbReference type="EMBL" id="AP023355">
    <property type="protein sequence ID" value="BCJ34637.1"/>
    <property type="molecule type" value="Genomic_DNA"/>
</dbReference>
<dbReference type="InterPro" id="IPR013783">
    <property type="entry name" value="Ig-like_fold"/>
</dbReference>
<dbReference type="Proteomes" id="UP000611640">
    <property type="component" value="Chromosome"/>
</dbReference>
<dbReference type="GO" id="GO:0004135">
    <property type="term" value="F:amylo-alpha-1,6-glucosidase activity"/>
    <property type="evidence" value="ECO:0007669"/>
    <property type="project" value="InterPro"/>
</dbReference>
<feature type="domain" description="Glycosyl hydrolase family 13 catalytic" evidence="5">
    <location>
        <begin position="146"/>
        <end position="551"/>
    </location>
</feature>
<feature type="region of interest" description="Disordered" evidence="4">
    <location>
        <begin position="451"/>
        <end position="479"/>
    </location>
</feature>
<dbReference type="InterPro" id="IPR006047">
    <property type="entry name" value="GH13_cat_dom"/>
</dbReference>
<dbReference type="InterPro" id="IPR011837">
    <property type="entry name" value="Glycogen_debranch_GlgX"/>
</dbReference>
<evidence type="ECO:0000256" key="1">
    <source>
        <dbReference type="ARBA" id="ARBA00008061"/>
    </source>
</evidence>
<keyword evidence="3" id="KW-0326">Glycosidase</keyword>
<dbReference type="KEGG" id="atl:Athai_21400"/>
<dbReference type="InterPro" id="IPR017853">
    <property type="entry name" value="GH"/>
</dbReference>
<organism evidence="6 7">
    <name type="scientific">Actinocatenispora thailandica</name>
    <dbReference type="NCBI Taxonomy" id="227318"/>
    <lineage>
        <taxon>Bacteria</taxon>
        <taxon>Bacillati</taxon>
        <taxon>Actinomycetota</taxon>
        <taxon>Actinomycetes</taxon>
        <taxon>Micromonosporales</taxon>
        <taxon>Micromonosporaceae</taxon>
        <taxon>Actinocatenispora</taxon>
    </lineage>
</organism>
<sequence length="697" mass="74577">MELGATPMADGVRFAVCAAHAEAVEVCLSDGAGGERRVRLTERTDDVWHGHVPGVGVGDRYGLRAYGPWQPHRGHWFNPAKLLVDPYARRLTGAPADHPALCTARVDGAPDGRDSAPYLPRAVVTAAPAQVWRPPLRPWTDTVLYELHVRGFTARLPQVPARLRGSYAGLAHPAAVAHLRRLGVTAVELLPVQHSATEPFLAQRGLTNYWGYNTLGYFAPDTRFAATADPVAEFRDMVAVLHDAGIEVILDVVYNHTAEGPPTGPTLSWRGLANRTYYRLEPADPARYRDFTGCGNTLDVRQPATLRLVLDSLRHWVLALGVDGFRFDLASALLRGESGVEQYPGFLAAIAADPVLREVRLIAEPWDLGSGGYRVGGFGPGWSEWNGRYRDAVRDFWRGHAASLAELGTRLAGSEDLYGAGGRGPGASVNFVTAHDGFTLRDVVSYAQKHNEANGEGGADGTDDNRSENNGVEGDTDDPAILAVRRRQVRNLLGTLLLSAGTPMLLAGDELGRTQQGNNNAYCQDNEVSAVNWDGADTELLAFTARLLELRATEPVFRRRHFFTGAAVDGHRDLVWYRADGAEVTAADWHAGGAGTLGAFLDGARADTRAPAGRASAGTPTPSAATPASAGTGGSYLLYLHGAGVDAPVLLPEAAARWQVVVDTAERLAGEYPAGARVTMTARSLLVLRAVDGPPAS</sequence>
<dbReference type="InterPro" id="IPR044505">
    <property type="entry name" value="GlgX_Isoamylase_N_E_set"/>
</dbReference>
<protein>
    <submittedName>
        <fullName evidence="6">Glycogen operon protein GlgX homolog</fullName>
    </submittedName>
</protein>
<dbReference type="RefSeq" id="WP_239156852.1">
    <property type="nucleotide sequence ID" value="NZ_AP023355.1"/>
</dbReference>
<dbReference type="SUPFAM" id="SSF81296">
    <property type="entry name" value="E set domains"/>
    <property type="match status" value="1"/>
</dbReference>
<keyword evidence="7" id="KW-1185">Reference proteome</keyword>
<evidence type="ECO:0000259" key="5">
    <source>
        <dbReference type="SMART" id="SM00642"/>
    </source>
</evidence>
<dbReference type="Gene3D" id="2.60.40.10">
    <property type="entry name" value="Immunoglobulins"/>
    <property type="match status" value="1"/>
</dbReference>
<name>A0A7R7DNJ3_9ACTN</name>
<evidence type="ECO:0000313" key="6">
    <source>
        <dbReference type="EMBL" id="BCJ34637.1"/>
    </source>
</evidence>
<keyword evidence="2" id="KW-0378">Hydrolase</keyword>
<dbReference type="SMART" id="SM00642">
    <property type="entry name" value="Aamy"/>
    <property type="match status" value="1"/>
</dbReference>
<dbReference type="Pfam" id="PF02922">
    <property type="entry name" value="CBM_48"/>
    <property type="match status" value="1"/>
</dbReference>
<dbReference type="Gene3D" id="3.20.20.80">
    <property type="entry name" value="Glycosidases"/>
    <property type="match status" value="1"/>
</dbReference>
<dbReference type="AlphaFoldDB" id="A0A7R7DNJ3"/>
<dbReference type="InterPro" id="IPR004193">
    <property type="entry name" value="Glyco_hydro_13_N"/>
</dbReference>
<evidence type="ECO:0000256" key="4">
    <source>
        <dbReference type="SAM" id="MobiDB-lite"/>
    </source>
</evidence>
<evidence type="ECO:0000256" key="3">
    <source>
        <dbReference type="ARBA" id="ARBA00023295"/>
    </source>
</evidence>
<dbReference type="CDD" id="cd02856">
    <property type="entry name" value="E_set_GDE_Isoamylase_N"/>
    <property type="match status" value="1"/>
</dbReference>